<dbReference type="OrthoDB" id="5382537at2"/>
<proteinExistence type="predicted"/>
<dbReference type="RefSeq" id="WP_129355869.1">
    <property type="nucleotide sequence ID" value="NZ_CP012670.1"/>
</dbReference>
<dbReference type="EMBL" id="CP012670">
    <property type="protein sequence ID" value="AUX27535.1"/>
    <property type="molecule type" value="Genomic_DNA"/>
</dbReference>
<feature type="transmembrane region" description="Helical" evidence="1">
    <location>
        <begin position="211"/>
        <end position="232"/>
    </location>
</feature>
<dbReference type="Proteomes" id="UP000295781">
    <property type="component" value="Chromosome"/>
</dbReference>
<evidence type="ECO:0000313" key="3">
    <source>
        <dbReference type="EMBL" id="AUX27535.1"/>
    </source>
</evidence>
<organism evidence="3 4">
    <name type="scientific">Sorangium cellulosum</name>
    <name type="common">Polyangium cellulosum</name>
    <dbReference type="NCBI Taxonomy" id="56"/>
    <lineage>
        <taxon>Bacteria</taxon>
        <taxon>Pseudomonadati</taxon>
        <taxon>Myxococcota</taxon>
        <taxon>Polyangia</taxon>
        <taxon>Polyangiales</taxon>
        <taxon>Polyangiaceae</taxon>
        <taxon>Sorangium</taxon>
    </lineage>
</organism>
<feature type="transmembrane region" description="Helical" evidence="1">
    <location>
        <begin position="69"/>
        <end position="89"/>
    </location>
</feature>
<gene>
    <name evidence="3" type="ORF">SOCEGT47_081290</name>
</gene>
<keyword evidence="1" id="KW-0812">Transmembrane</keyword>
<dbReference type="AlphaFoldDB" id="A0A4P2QCR9"/>
<protein>
    <recommendedName>
        <fullName evidence="2">DUF4328 domain-containing protein</fullName>
    </recommendedName>
</protein>
<keyword evidence="1" id="KW-1133">Transmembrane helix</keyword>
<evidence type="ECO:0000256" key="1">
    <source>
        <dbReference type="SAM" id="Phobius"/>
    </source>
</evidence>
<name>A0A4P2QCR9_SORCE</name>
<sequence length="276" mass="30315">MRGWDEAREGWDRDVRVARARARAAIIALIAMAALSGFAGLVGAWHIVLLRLTDVPAPTWALANTLREIGGLSELVLVPVTGVLFLRWLSRAVAVTDALGIDRGFPWTPFQAVTAFFIPFVNVVRPYSVLRDLHDHLAPDGVPEPAPRPLLDGAGGYRRVEMVHAPRAGAVHHGAIGAWWGLYLASGWLALLASRMRAQTVAEFIQARTAFIASDVVSLLAALLAVLMVRAIDSRLAERHRRTRHASDEELDGRLVERDRRLREDFAKLPGLGSLQ</sequence>
<accession>A0A4P2QCR9</accession>
<dbReference type="Pfam" id="PF14219">
    <property type="entry name" value="DUF4328"/>
    <property type="match status" value="1"/>
</dbReference>
<dbReference type="InterPro" id="IPR025565">
    <property type="entry name" value="DUF4328"/>
</dbReference>
<feature type="transmembrane region" description="Helical" evidence="1">
    <location>
        <begin position="168"/>
        <end position="191"/>
    </location>
</feature>
<feature type="transmembrane region" description="Helical" evidence="1">
    <location>
        <begin position="26"/>
        <end position="49"/>
    </location>
</feature>
<evidence type="ECO:0000259" key="2">
    <source>
        <dbReference type="Pfam" id="PF14219"/>
    </source>
</evidence>
<feature type="domain" description="DUF4328" evidence="2">
    <location>
        <begin position="54"/>
        <end position="233"/>
    </location>
</feature>
<reference evidence="3 4" key="1">
    <citation type="submission" date="2015-09" db="EMBL/GenBank/DDBJ databases">
        <title>Sorangium comparison.</title>
        <authorList>
            <person name="Zaburannyi N."/>
            <person name="Bunk B."/>
            <person name="Overmann J."/>
            <person name="Mueller R."/>
        </authorList>
    </citation>
    <scope>NUCLEOTIDE SEQUENCE [LARGE SCALE GENOMIC DNA]</scope>
    <source>
        <strain evidence="3 4">So ceGT47</strain>
    </source>
</reference>
<evidence type="ECO:0000313" key="4">
    <source>
        <dbReference type="Proteomes" id="UP000295781"/>
    </source>
</evidence>
<keyword evidence="1" id="KW-0472">Membrane</keyword>